<evidence type="ECO:0000256" key="1">
    <source>
        <dbReference type="ARBA" id="ARBA00004651"/>
    </source>
</evidence>
<evidence type="ECO:0000256" key="2">
    <source>
        <dbReference type="ARBA" id="ARBA00022448"/>
    </source>
</evidence>
<evidence type="ECO:0000256" key="7">
    <source>
        <dbReference type="ARBA" id="ARBA00022989"/>
    </source>
</evidence>
<evidence type="ECO:0000313" key="12">
    <source>
        <dbReference type="Proteomes" id="UP000261212"/>
    </source>
</evidence>
<evidence type="ECO:0000256" key="4">
    <source>
        <dbReference type="ARBA" id="ARBA00022597"/>
    </source>
</evidence>
<keyword evidence="6 9" id="KW-0812">Transmembrane</keyword>
<dbReference type="RefSeq" id="WP_117531296.1">
    <property type="nucleotide sequence ID" value="NZ_QUSM01000002.1"/>
</dbReference>
<reference evidence="11 12" key="1">
    <citation type="submission" date="2018-08" db="EMBL/GenBank/DDBJ databases">
        <title>A genome reference for cultivated species of the human gut microbiota.</title>
        <authorList>
            <person name="Zou Y."/>
            <person name="Xue W."/>
            <person name="Luo G."/>
        </authorList>
    </citation>
    <scope>NUCLEOTIDE SEQUENCE [LARGE SCALE GENOMIC DNA]</scope>
    <source>
        <strain evidence="11 12">AM25-6</strain>
    </source>
</reference>
<keyword evidence="3" id="KW-1003">Cell membrane</keyword>
<keyword evidence="2" id="KW-0813">Transport</keyword>
<feature type="transmembrane region" description="Helical" evidence="9">
    <location>
        <begin position="12"/>
        <end position="33"/>
    </location>
</feature>
<dbReference type="PROSITE" id="PS51104">
    <property type="entry name" value="PTS_EIIC_TYPE_2"/>
    <property type="match status" value="1"/>
</dbReference>
<evidence type="ECO:0000256" key="8">
    <source>
        <dbReference type="ARBA" id="ARBA00023136"/>
    </source>
</evidence>
<accession>A0A3E3E0R0</accession>
<dbReference type="PANTHER" id="PTHR37324:SF2">
    <property type="entry name" value="PTS SYSTEM GALACTITOL-SPECIFIC EIIC COMPONENT"/>
    <property type="match status" value="1"/>
</dbReference>
<dbReference type="InterPro" id="IPR013014">
    <property type="entry name" value="PTS_EIIC_2"/>
</dbReference>
<keyword evidence="7 9" id="KW-1133">Transmembrane helix</keyword>
<dbReference type="PIRSF" id="PIRSF006304">
    <property type="entry name" value="GatC"/>
    <property type="match status" value="1"/>
</dbReference>
<dbReference type="GO" id="GO:0009401">
    <property type="term" value="P:phosphoenolpyruvate-dependent sugar phosphotransferase system"/>
    <property type="evidence" value="ECO:0007669"/>
    <property type="project" value="UniProtKB-KW"/>
</dbReference>
<keyword evidence="5" id="KW-0598">Phosphotransferase system</keyword>
<dbReference type="AlphaFoldDB" id="A0A3E3E0R0"/>
<feature type="transmembrane region" description="Helical" evidence="9">
    <location>
        <begin position="45"/>
        <end position="67"/>
    </location>
</feature>
<evidence type="ECO:0000256" key="6">
    <source>
        <dbReference type="ARBA" id="ARBA00022692"/>
    </source>
</evidence>
<dbReference type="Proteomes" id="UP000261212">
    <property type="component" value="Unassembled WGS sequence"/>
</dbReference>
<evidence type="ECO:0000256" key="3">
    <source>
        <dbReference type="ARBA" id="ARBA00022475"/>
    </source>
</evidence>
<evidence type="ECO:0000313" key="11">
    <source>
        <dbReference type="EMBL" id="RGD75140.1"/>
    </source>
</evidence>
<dbReference type="GO" id="GO:0005886">
    <property type="term" value="C:plasma membrane"/>
    <property type="evidence" value="ECO:0007669"/>
    <property type="project" value="UniProtKB-SubCell"/>
</dbReference>
<comment type="subcellular location">
    <subcellularLocation>
        <location evidence="1">Cell membrane</location>
        <topology evidence="1">Multi-pass membrane protein</topology>
    </subcellularLocation>
</comment>
<feature type="transmembrane region" description="Helical" evidence="9">
    <location>
        <begin position="97"/>
        <end position="118"/>
    </location>
</feature>
<comment type="caution">
    <text evidence="11">The sequence shown here is derived from an EMBL/GenBank/DDBJ whole genome shotgun (WGS) entry which is preliminary data.</text>
</comment>
<dbReference type="PANTHER" id="PTHR37324">
    <property type="entry name" value="PTS SYSTEM GALACTITOL-SPECIFIC EIIC COMPONENT"/>
    <property type="match status" value="1"/>
</dbReference>
<keyword evidence="4" id="KW-0762">Sugar transport</keyword>
<dbReference type="Pfam" id="PF03611">
    <property type="entry name" value="EIIC-GAT"/>
    <property type="match status" value="1"/>
</dbReference>
<organism evidence="11 12">
    <name type="scientific">Anaerofustis stercorihominis</name>
    <dbReference type="NCBI Taxonomy" id="214853"/>
    <lineage>
        <taxon>Bacteria</taxon>
        <taxon>Bacillati</taxon>
        <taxon>Bacillota</taxon>
        <taxon>Clostridia</taxon>
        <taxon>Eubacteriales</taxon>
        <taxon>Eubacteriaceae</taxon>
        <taxon>Anaerofustis</taxon>
    </lineage>
</organism>
<keyword evidence="8 9" id="KW-0472">Membrane</keyword>
<feature type="transmembrane region" description="Helical" evidence="9">
    <location>
        <begin position="375"/>
        <end position="394"/>
    </location>
</feature>
<feature type="transmembrane region" description="Helical" evidence="9">
    <location>
        <begin position="231"/>
        <end position="249"/>
    </location>
</feature>
<feature type="transmembrane region" description="Helical" evidence="9">
    <location>
        <begin position="306"/>
        <end position="332"/>
    </location>
</feature>
<proteinExistence type="predicted"/>
<evidence type="ECO:0000256" key="5">
    <source>
        <dbReference type="ARBA" id="ARBA00022683"/>
    </source>
</evidence>
<name>A0A3E3E0R0_9FIRM</name>
<dbReference type="InterPro" id="IPR013853">
    <property type="entry name" value="EIIC-GAT"/>
</dbReference>
<feature type="transmembrane region" description="Helical" evidence="9">
    <location>
        <begin position="414"/>
        <end position="433"/>
    </location>
</feature>
<protein>
    <submittedName>
        <fullName evidence="11">PTS galactitol transporter subunit IIC</fullName>
    </submittedName>
</protein>
<feature type="domain" description="PTS EIIC type-2" evidence="10">
    <location>
        <begin position="8"/>
        <end position="434"/>
    </location>
</feature>
<dbReference type="EMBL" id="QUSM01000002">
    <property type="protein sequence ID" value="RGD75140.1"/>
    <property type="molecule type" value="Genomic_DNA"/>
</dbReference>
<feature type="transmembrane region" description="Helical" evidence="9">
    <location>
        <begin position="344"/>
        <end position="363"/>
    </location>
</feature>
<evidence type="ECO:0000256" key="9">
    <source>
        <dbReference type="SAM" id="Phobius"/>
    </source>
</evidence>
<feature type="transmembrane region" description="Helical" evidence="9">
    <location>
        <begin position="261"/>
        <end position="286"/>
    </location>
</feature>
<gene>
    <name evidence="11" type="ORF">DW687_02110</name>
</gene>
<dbReference type="InterPro" id="IPR004703">
    <property type="entry name" value="PTS_sugar-sp_permease"/>
</dbReference>
<dbReference type="GO" id="GO:0015577">
    <property type="term" value="F:galactitol transmembrane transporter activity"/>
    <property type="evidence" value="ECO:0007669"/>
    <property type="project" value="InterPro"/>
</dbReference>
<evidence type="ECO:0000259" key="10">
    <source>
        <dbReference type="PROSITE" id="PS51104"/>
    </source>
</evidence>
<feature type="transmembrane region" description="Helical" evidence="9">
    <location>
        <begin position="125"/>
        <end position="141"/>
    </location>
</feature>
<feature type="transmembrane region" description="Helical" evidence="9">
    <location>
        <begin position="147"/>
        <end position="167"/>
    </location>
</feature>
<sequence length="434" mass="46509">MQVVTNAFSYIIDMGASVMMPIIFTILGLVMGAKFGEALRAGMTFGVGFIGLNAVIGIMSSTITPVAQALVDNLNFPLTTIDVGWAAGSAIAWSTEAVPFVFLAVIITNIIMIALGWTKTMDVDIWNYWHVLFSASAILLVCKGTALAWVFAIGQAVLMMGIIFIVADWTQADCVEVFGLDGISLPHIQSMCNCIVTYPLDKLLGMIPGVKDIHWTSEGIVEKLGLLGEPIMMGFIIGGFLSALSQFTAPEVNVGTAIQQILIVGMNIAAVLVLIPRMVALLMEGLMPISEMTQAFLEKRFPGRELYIGLDAAVATGHPFVISLGLLAIPIILVEAVILPWNTVLPLADLAALPFYVICAVLPNKGNLFRGLIEVIVMCIIYLTFSTYAGTVMTNLAGAANLTIPEGAAQLSNIALGAQWITWFPFMLAKMVCL</sequence>